<dbReference type="RefSeq" id="WP_195034297.1">
    <property type="nucleotide sequence ID" value="NZ_JADLRE010000014.1"/>
</dbReference>
<reference evidence="2 3" key="1">
    <citation type="submission" date="2020-10" db="EMBL/GenBank/DDBJ databases">
        <title>Identification of Nocardia species via Next-generation sequencing and recognition of intraspecies genetic diversity.</title>
        <authorList>
            <person name="Li P."/>
            <person name="Li P."/>
            <person name="Lu B."/>
        </authorList>
    </citation>
    <scope>NUCLEOTIDE SEQUENCE [LARGE SCALE GENOMIC DNA]</scope>
    <source>
        <strain evidence="2 3">N-11</strain>
    </source>
</reference>
<evidence type="ECO:0000313" key="2">
    <source>
        <dbReference type="EMBL" id="MBF6227268.1"/>
    </source>
</evidence>
<proteinExistence type="predicted"/>
<evidence type="ECO:0000256" key="1">
    <source>
        <dbReference type="SAM" id="MobiDB-lite"/>
    </source>
</evidence>
<comment type="caution">
    <text evidence="2">The sequence shown here is derived from an EMBL/GenBank/DDBJ whole genome shotgun (WGS) entry which is preliminary data.</text>
</comment>
<feature type="compositionally biased region" description="Pro residues" evidence="1">
    <location>
        <begin position="361"/>
        <end position="370"/>
    </location>
</feature>
<dbReference type="EMBL" id="JADLRE010000014">
    <property type="protein sequence ID" value="MBF6227268.1"/>
    <property type="molecule type" value="Genomic_DNA"/>
</dbReference>
<dbReference type="Proteomes" id="UP000807309">
    <property type="component" value="Unassembled WGS sequence"/>
</dbReference>
<accession>A0ABS0CCR4</accession>
<evidence type="ECO:0000313" key="3">
    <source>
        <dbReference type="Proteomes" id="UP000807309"/>
    </source>
</evidence>
<feature type="compositionally biased region" description="Pro residues" evidence="1">
    <location>
        <begin position="296"/>
        <end position="323"/>
    </location>
</feature>
<feature type="compositionally biased region" description="Pro residues" evidence="1">
    <location>
        <begin position="332"/>
        <end position="349"/>
    </location>
</feature>
<keyword evidence="3" id="KW-1185">Reference proteome</keyword>
<organism evidence="2 3">
    <name type="scientific">Nocardia abscessus</name>
    <dbReference type="NCBI Taxonomy" id="120957"/>
    <lineage>
        <taxon>Bacteria</taxon>
        <taxon>Bacillati</taxon>
        <taxon>Actinomycetota</taxon>
        <taxon>Actinomycetes</taxon>
        <taxon>Mycobacteriales</taxon>
        <taxon>Nocardiaceae</taxon>
        <taxon>Nocardia</taxon>
    </lineage>
</organism>
<sequence length="415" mass="42491">MRATVGISAEQAVVRGVMLSSTARQGSRPTVLREVEQPVEHSTAASVAATLDALTADAGSDTEIDDVAVAYRTVAERRAIVSQLSSAMWRSSSLVSTKTALQALVENTPGLAEYGTLLVVEIVGYHTSSLVVGPNREEILAFDSWSSGVVDAETAGAAIDRIQAASEAAGLVPDAVVLCGSSAGNPDIVAASRLGFAAPLIVAPDYAHAAAYGAALVAAAPFRSAPTAPPVADRGHVGRAILAGAAAAALLGGTAIAVVQARENRPANAEVDGPVQVPISAPQLAVPNPVAVPPAPALEQIPPVPPPDSGSTPGPYPGAPVPTYPANDQPMPIEPVPPGPPPPVQQPPTPHRHRPTTTTVPPEPLAPPPAAAADPDEPLLFPGESPPPPWNADPAVVQAWWDNHWQLKESWLQGR</sequence>
<protein>
    <submittedName>
        <fullName evidence="2">Uncharacterized protein</fullName>
    </submittedName>
</protein>
<gene>
    <name evidence="2" type="ORF">IU470_19435</name>
</gene>
<feature type="region of interest" description="Disordered" evidence="1">
    <location>
        <begin position="296"/>
        <end position="393"/>
    </location>
</feature>
<name>A0ABS0CCR4_9NOCA</name>